<dbReference type="EMBL" id="BAABIM010000001">
    <property type="protein sequence ID" value="GAA4668475.1"/>
    <property type="molecule type" value="Genomic_DNA"/>
</dbReference>
<dbReference type="Pfam" id="PF08241">
    <property type="entry name" value="Methyltransf_11"/>
    <property type="match status" value="1"/>
</dbReference>
<feature type="compositionally biased region" description="Basic residues" evidence="1">
    <location>
        <begin position="1"/>
        <end position="10"/>
    </location>
</feature>
<dbReference type="GO" id="GO:0032259">
    <property type="term" value="P:methylation"/>
    <property type="evidence" value="ECO:0007669"/>
    <property type="project" value="UniProtKB-KW"/>
</dbReference>
<keyword evidence="4" id="KW-1185">Reference proteome</keyword>
<keyword evidence="3" id="KW-0808">Transferase</keyword>
<sequence>MPSTPRRRPTPRQLSEATEKQREVWDAAAPRYDRSMALLERRLFDGGRPWLAQRARGRVLEVAVGTGANLPLYPGDVQLVGVDLSPRMLGLARERAAELGREVELLEGDAAALPLPDASVDTAVCALGLCSIPDPAAALAEMHRVLRPGGSLLLLDHVVSTWPPVRAVQWLVERVTVRVAGEWFTRRQLPLVRAAGFEVVETERLRLGIVERVHARRPAP</sequence>
<dbReference type="SUPFAM" id="SSF53335">
    <property type="entry name" value="S-adenosyl-L-methionine-dependent methyltransferases"/>
    <property type="match status" value="1"/>
</dbReference>
<organism evidence="3 4">
    <name type="scientific">Nocardioides nanhaiensis</name>
    <dbReference type="NCBI Taxonomy" id="1476871"/>
    <lineage>
        <taxon>Bacteria</taxon>
        <taxon>Bacillati</taxon>
        <taxon>Actinomycetota</taxon>
        <taxon>Actinomycetes</taxon>
        <taxon>Propionibacteriales</taxon>
        <taxon>Nocardioidaceae</taxon>
        <taxon>Nocardioides</taxon>
    </lineage>
</organism>
<evidence type="ECO:0000256" key="1">
    <source>
        <dbReference type="SAM" id="MobiDB-lite"/>
    </source>
</evidence>
<proteinExistence type="predicted"/>
<evidence type="ECO:0000313" key="4">
    <source>
        <dbReference type="Proteomes" id="UP001500621"/>
    </source>
</evidence>
<accession>A0ABP8VNC0</accession>
<evidence type="ECO:0000313" key="3">
    <source>
        <dbReference type="EMBL" id="GAA4668475.1"/>
    </source>
</evidence>
<feature type="domain" description="Methyltransferase type 11" evidence="2">
    <location>
        <begin position="60"/>
        <end position="153"/>
    </location>
</feature>
<keyword evidence="3" id="KW-0489">Methyltransferase</keyword>
<dbReference type="Proteomes" id="UP001500621">
    <property type="component" value="Unassembled WGS sequence"/>
</dbReference>
<dbReference type="InterPro" id="IPR029063">
    <property type="entry name" value="SAM-dependent_MTases_sf"/>
</dbReference>
<gene>
    <name evidence="3" type="ORF">GCM10023226_00520</name>
</gene>
<dbReference type="GO" id="GO:0008168">
    <property type="term" value="F:methyltransferase activity"/>
    <property type="evidence" value="ECO:0007669"/>
    <property type="project" value="UniProtKB-KW"/>
</dbReference>
<dbReference type="PANTHER" id="PTHR45036">
    <property type="entry name" value="METHYLTRANSFERASE LIKE 7B"/>
    <property type="match status" value="1"/>
</dbReference>
<name>A0ABP8VNC0_9ACTN</name>
<reference evidence="4" key="1">
    <citation type="journal article" date="2019" name="Int. J. Syst. Evol. Microbiol.">
        <title>The Global Catalogue of Microorganisms (GCM) 10K type strain sequencing project: providing services to taxonomists for standard genome sequencing and annotation.</title>
        <authorList>
            <consortium name="The Broad Institute Genomics Platform"/>
            <consortium name="The Broad Institute Genome Sequencing Center for Infectious Disease"/>
            <person name="Wu L."/>
            <person name="Ma J."/>
        </authorList>
    </citation>
    <scope>NUCLEOTIDE SEQUENCE [LARGE SCALE GENOMIC DNA]</scope>
    <source>
        <strain evidence="4">JCM 18127</strain>
    </source>
</reference>
<dbReference type="PANTHER" id="PTHR45036:SF1">
    <property type="entry name" value="METHYLTRANSFERASE LIKE 7A"/>
    <property type="match status" value="1"/>
</dbReference>
<comment type="caution">
    <text evidence="3">The sequence shown here is derived from an EMBL/GenBank/DDBJ whole genome shotgun (WGS) entry which is preliminary data.</text>
</comment>
<feature type="region of interest" description="Disordered" evidence="1">
    <location>
        <begin position="1"/>
        <end position="22"/>
    </location>
</feature>
<dbReference type="CDD" id="cd02440">
    <property type="entry name" value="AdoMet_MTases"/>
    <property type="match status" value="1"/>
</dbReference>
<protein>
    <submittedName>
        <fullName evidence="3">Class I SAM-dependent methyltransferase</fullName>
    </submittedName>
</protein>
<evidence type="ECO:0000259" key="2">
    <source>
        <dbReference type="Pfam" id="PF08241"/>
    </source>
</evidence>
<dbReference type="InterPro" id="IPR013216">
    <property type="entry name" value="Methyltransf_11"/>
</dbReference>
<dbReference type="InterPro" id="IPR052356">
    <property type="entry name" value="Thiol_S-MT"/>
</dbReference>
<dbReference type="Gene3D" id="3.40.50.150">
    <property type="entry name" value="Vaccinia Virus protein VP39"/>
    <property type="match status" value="1"/>
</dbReference>
<dbReference type="RefSeq" id="WP_345262031.1">
    <property type="nucleotide sequence ID" value="NZ_BAABIM010000001.1"/>
</dbReference>